<dbReference type="UniPathway" id="UPA00958"/>
<evidence type="ECO:0000313" key="13">
    <source>
        <dbReference type="Proteomes" id="UP000188912"/>
    </source>
</evidence>
<dbReference type="Gene3D" id="3.40.50.2000">
    <property type="entry name" value="Glycogen Phosphorylase B"/>
    <property type="match status" value="1"/>
</dbReference>
<evidence type="ECO:0000256" key="6">
    <source>
        <dbReference type="ARBA" id="ARBA00031445"/>
    </source>
</evidence>
<dbReference type="Gene3D" id="3.40.50.11720">
    <property type="entry name" value="3-Deoxy-D-manno-octulosonic-acid transferase, N-terminal domain"/>
    <property type="match status" value="1"/>
</dbReference>
<feature type="domain" description="3-deoxy-D-manno-octulosonic-acid transferase N-terminal" evidence="11">
    <location>
        <begin position="40"/>
        <end position="214"/>
    </location>
</feature>
<evidence type="ECO:0000256" key="7">
    <source>
        <dbReference type="ARBA" id="ARBA00049183"/>
    </source>
</evidence>
<keyword evidence="10" id="KW-0448">Lipopolysaccharide biosynthesis</keyword>
<dbReference type="SUPFAM" id="SSF53756">
    <property type="entry name" value="UDP-Glycosyltransferase/glycogen phosphorylase"/>
    <property type="match status" value="1"/>
</dbReference>
<evidence type="ECO:0000313" key="12">
    <source>
        <dbReference type="EMBL" id="AQS42017.1"/>
    </source>
</evidence>
<dbReference type="AlphaFoldDB" id="A0A1U9JVV7"/>
<name>A0A1U9JVV7_9HYPH</name>
<proteinExistence type="inferred from homology"/>
<reference evidence="12 13" key="2">
    <citation type="journal article" date="2016" name="Sci. Rep.">
        <title>The genome of Rhizobiales bacteria in predatory ants reveals urease gene functions but no genes for nitrogen fixation.</title>
        <authorList>
            <person name="Neuvonen M.M."/>
            <person name="Tamarit D."/>
            <person name="Naslund K."/>
            <person name="Liebig J."/>
            <person name="Feldhaar H."/>
            <person name="Moran N.A."/>
            <person name="Guy L."/>
            <person name="Andersson S.G."/>
        </authorList>
    </citation>
    <scope>NUCLEOTIDE SEQUENCE [LARGE SCALE GENOMIC DNA]</scope>
    <source>
        <strain evidence="12 13">Hsal</strain>
    </source>
</reference>
<reference evidence="12 13" key="1">
    <citation type="journal article" date="2010" name="Science">
        <title>Genomic comparison of the ants Camponotus floridanus and Harpegnathos saltator.</title>
        <authorList>
            <person name="Bonasio R."/>
            <person name="Zhang G."/>
            <person name="Ye C."/>
            <person name="Mutti N.S."/>
            <person name="Fang X."/>
            <person name="Qin N."/>
            <person name="Donahue G."/>
            <person name="Yang P."/>
            <person name="Li Q."/>
            <person name="Li C."/>
            <person name="Zhang P."/>
            <person name="Huang Z."/>
            <person name="Berger S.L."/>
            <person name="Reinberg D."/>
            <person name="Wang J."/>
            <person name="Liebig J."/>
        </authorList>
    </citation>
    <scope>NUCLEOTIDE SEQUENCE [LARGE SCALE GENOMIC DNA]</scope>
    <source>
        <strain evidence="12 13">Hsal</strain>
    </source>
</reference>
<dbReference type="GO" id="GO:0043842">
    <property type="term" value="F:Kdo transferase activity"/>
    <property type="evidence" value="ECO:0007669"/>
    <property type="project" value="UniProtKB-EC"/>
</dbReference>
<evidence type="ECO:0000256" key="1">
    <source>
        <dbReference type="ARBA" id="ARBA00003394"/>
    </source>
</evidence>
<evidence type="ECO:0000256" key="5">
    <source>
        <dbReference type="ARBA" id="ARBA00022679"/>
    </source>
</evidence>
<comment type="subcellular location">
    <subcellularLocation>
        <location evidence="10">Cell membrane</location>
    </subcellularLocation>
</comment>
<comment type="similarity">
    <text evidence="10">Belongs to the glycosyltransferase group 1 family.</text>
</comment>
<evidence type="ECO:0000256" key="10">
    <source>
        <dbReference type="RuleBase" id="RU365103"/>
    </source>
</evidence>
<feature type="active site" description="Proton acceptor" evidence="8">
    <location>
        <position position="68"/>
    </location>
</feature>
<dbReference type="InterPro" id="IPR007507">
    <property type="entry name" value="Glycos_transf_N"/>
</dbReference>
<evidence type="ECO:0000259" key="11">
    <source>
        <dbReference type="Pfam" id="PF04413"/>
    </source>
</evidence>
<dbReference type="Proteomes" id="UP000188912">
    <property type="component" value="Chromosome"/>
</dbReference>
<comment type="function">
    <text evidence="1 10">Involved in lipopolysaccharide (LPS) biosynthesis. Catalyzes the transfer of 3-deoxy-D-manno-octulosonate (Kdo) residue(s) from CMP-Kdo to lipid IV(A), the tetraacyldisaccharide-1,4'-bisphosphate precursor of lipid A.</text>
</comment>
<feature type="site" description="Transition state stabilizer" evidence="9">
    <location>
        <position position="212"/>
    </location>
</feature>
<gene>
    <name evidence="12" type="ORF">BHV28_13340</name>
</gene>
<evidence type="ECO:0000256" key="9">
    <source>
        <dbReference type="PIRSR" id="PIRSR639901-2"/>
    </source>
</evidence>
<feature type="site" description="Transition state stabilizer" evidence="9">
    <location>
        <position position="136"/>
    </location>
</feature>
<protein>
    <recommendedName>
        <fullName evidence="4 10">3-deoxy-D-manno-octulosonic acid transferase</fullName>
        <shortName evidence="10">Kdo transferase</shortName>
        <ecNumber evidence="3 10">2.4.99.12</ecNumber>
    </recommendedName>
    <alternativeName>
        <fullName evidence="6 10">Lipid IV(A) 3-deoxy-D-manno-octulosonic acid transferase</fullName>
    </alternativeName>
</protein>
<comment type="catalytic activity">
    <reaction evidence="7 10">
        <text>lipid IVA (E. coli) + CMP-3-deoxy-beta-D-manno-octulosonate = alpha-Kdo-(2-&gt;6)-lipid IVA (E. coli) + CMP + H(+)</text>
        <dbReference type="Rhea" id="RHEA:28066"/>
        <dbReference type="ChEBI" id="CHEBI:15378"/>
        <dbReference type="ChEBI" id="CHEBI:58603"/>
        <dbReference type="ChEBI" id="CHEBI:60364"/>
        <dbReference type="ChEBI" id="CHEBI:60377"/>
        <dbReference type="ChEBI" id="CHEBI:85987"/>
        <dbReference type="EC" id="2.4.99.12"/>
    </reaction>
</comment>
<dbReference type="GO" id="GO:0005886">
    <property type="term" value="C:plasma membrane"/>
    <property type="evidence" value="ECO:0007669"/>
    <property type="project" value="UniProtKB-SubCell"/>
</dbReference>
<keyword evidence="10" id="KW-1003">Cell membrane</keyword>
<dbReference type="KEGG" id="thd:BHV28_13340"/>
<dbReference type="InterPro" id="IPR039901">
    <property type="entry name" value="Kdotransferase"/>
</dbReference>
<dbReference type="GO" id="GO:0009245">
    <property type="term" value="P:lipid A biosynthetic process"/>
    <property type="evidence" value="ECO:0007669"/>
    <property type="project" value="TreeGrafter"/>
</dbReference>
<dbReference type="PANTHER" id="PTHR42755:SF1">
    <property type="entry name" value="3-DEOXY-D-MANNO-OCTULOSONIC ACID TRANSFERASE, MITOCHONDRIAL-RELATED"/>
    <property type="match status" value="1"/>
</dbReference>
<sequence>MRNIPARFMLSAYRGLGALLTPCVPPYLALRAARGKEDRKRLRERMGRTDRRRPEGPLIWLHAASVGETMALVPMIEKILSFRIHILLTTGTLASAQLVATRFGKRLIHQYVPLDLAGAMRRFLDHWRPDLALVCESEIWPMRIIELDRRKIPQILLNAHLSTRSFRSWQKHKQIARDIFSRFSAVICQSEEDSARYKELGAQRVRVSGNLKADVELPQSPEILRKYRAAIGARPTWAAISTHDGEELMAVRVHKILHKRYPDLLTIIVPRHIERIPAIEETLRVQGCSYVRRSSGDLPQPQTDILLGDTIGEMGLYLRLTEIAFVGKSLTAAGGHNPLEPALIGTAILSGPNIENFRETYRKLKENAAVQMVDDSTMLAGCVHHLLEHPETRRRMIEAGRKTASGMTGALKRSFEILKPFLQPLTVSAQLNLAREDSHGQ</sequence>
<dbReference type="GO" id="GO:0009244">
    <property type="term" value="P:lipopolysaccharide core region biosynthetic process"/>
    <property type="evidence" value="ECO:0007669"/>
    <property type="project" value="UniProtKB-UniRule"/>
</dbReference>
<dbReference type="NCBIfam" id="NF004387">
    <property type="entry name" value="PRK05749.1-3"/>
    <property type="match status" value="1"/>
</dbReference>
<dbReference type="EMBL" id="CP017315">
    <property type="protein sequence ID" value="AQS42017.1"/>
    <property type="molecule type" value="Genomic_DNA"/>
</dbReference>
<keyword evidence="5 10" id="KW-0808">Transferase</keyword>
<dbReference type="STRING" id="1902579.BHV28_13340"/>
<organism evidence="12 13">
    <name type="scientific">Candidatus Tokpelaia hoelldobleri</name>
    <dbReference type="NCBI Taxonomy" id="1902579"/>
    <lineage>
        <taxon>Bacteria</taxon>
        <taxon>Pseudomonadati</taxon>
        <taxon>Pseudomonadota</taxon>
        <taxon>Alphaproteobacteria</taxon>
        <taxon>Hyphomicrobiales</taxon>
        <taxon>Candidatus Tokpelaia</taxon>
    </lineage>
</organism>
<evidence type="ECO:0000256" key="3">
    <source>
        <dbReference type="ARBA" id="ARBA00012621"/>
    </source>
</evidence>
<comment type="pathway">
    <text evidence="2 10">Bacterial outer membrane biogenesis; LPS core biosynthesis.</text>
</comment>
<keyword evidence="10" id="KW-0472">Membrane</keyword>
<dbReference type="PANTHER" id="PTHR42755">
    <property type="entry name" value="3-DEOXY-MANNO-OCTULOSONATE CYTIDYLYLTRANSFERASE"/>
    <property type="match status" value="1"/>
</dbReference>
<evidence type="ECO:0000256" key="4">
    <source>
        <dbReference type="ARBA" id="ARBA00019077"/>
    </source>
</evidence>
<accession>A0A1U9JVV7</accession>
<keyword evidence="13" id="KW-1185">Reference proteome</keyword>
<dbReference type="InterPro" id="IPR038107">
    <property type="entry name" value="Glycos_transf_N_sf"/>
</dbReference>
<dbReference type="Pfam" id="PF04413">
    <property type="entry name" value="Glycos_transf_N"/>
    <property type="match status" value="1"/>
</dbReference>
<evidence type="ECO:0000256" key="8">
    <source>
        <dbReference type="PIRSR" id="PIRSR639901-1"/>
    </source>
</evidence>
<dbReference type="EC" id="2.4.99.12" evidence="3 10"/>
<evidence type="ECO:0000256" key="2">
    <source>
        <dbReference type="ARBA" id="ARBA00004713"/>
    </source>
</evidence>